<dbReference type="CDD" id="cd02209">
    <property type="entry name" value="cupin_XRE_C"/>
    <property type="match status" value="1"/>
</dbReference>
<dbReference type="PANTHER" id="PTHR46797">
    <property type="entry name" value="HTH-TYPE TRANSCRIPTIONAL REGULATOR"/>
    <property type="match status" value="1"/>
</dbReference>
<gene>
    <name evidence="3" type="ORF">ANI01nite_23780</name>
</gene>
<organism evidence="3 4">
    <name type="scientific">Glutamicibacter nicotianae</name>
    <name type="common">Arthrobacter nicotianae</name>
    <dbReference type="NCBI Taxonomy" id="37929"/>
    <lineage>
        <taxon>Bacteria</taxon>
        <taxon>Bacillati</taxon>
        <taxon>Actinomycetota</taxon>
        <taxon>Actinomycetes</taxon>
        <taxon>Micrococcales</taxon>
        <taxon>Micrococcaceae</taxon>
        <taxon>Glutamicibacter</taxon>
    </lineage>
</organism>
<dbReference type="Gene3D" id="1.10.260.40">
    <property type="entry name" value="lambda repressor-like DNA-binding domains"/>
    <property type="match status" value="1"/>
</dbReference>
<sequence>MKTLPVEPTGAAINIGARLRGVRQTQRMTIDQVAELSGLTKGFLSRVERDLTSPSVATLLRLCEVLGIEVGTLFEVPETKLVRLDQAPRVSLGGDGITEQLVTPRSEKRLQMIRAEIAPRGTGEAELYSMDCELEVLHVIAGEFILILPDQRLELQAGDTVTFPGREPHSWENPSDEPAVVTWTLILS</sequence>
<accession>A0ABQ0RMX5</accession>
<dbReference type="SUPFAM" id="SSF47413">
    <property type="entry name" value="lambda repressor-like DNA-binding domains"/>
    <property type="match status" value="1"/>
</dbReference>
<evidence type="ECO:0000259" key="2">
    <source>
        <dbReference type="PROSITE" id="PS50943"/>
    </source>
</evidence>
<keyword evidence="1" id="KW-0238">DNA-binding</keyword>
<proteinExistence type="predicted"/>
<dbReference type="Gene3D" id="2.60.120.10">
    <property type="entry name" value="Jelly Rolls"/>
    <property type="match status" value="1"/>
</dbReference>
<dbReference type="CDD" id="cd00093">
    <property type="entry name" value="HTH_XRE"/>
    <property type="match status" value="1"/>
</dbReference>
<protein>
    <submittedName>
        <fullName evidence="3">Transcription regulator</fullName>
    </submittedName>
</protein>
<feature type="domain" description="HTH cro/C1-type" evidence="2">
    <location>
        <begin position="19"/>
        <end position="73"/>
    </location>
</feature>
<dbReference type="SUPFAM" id="SSF51182">
    <property type="entry name" value="RmlC-like cupins"/>
    <property type="match status" value="1"/>
</dbReference>
<dbReference type="RefSeq" id="WP_038990023.1">
    <property type="nucleotide sequence ID" value="NZ_BAAAWM010000001.1"/>
</dbReference>
<dbReference type="PANTHER" id="PTHR46797:SF1">
    <property type="entry name" value="METHYLPHOSPHONATE SYNTHASE"/>
    <property type="match status" value="1"/>
</dbReference>
<dbReference type="PROSITE" id="PS50943">
    <property type="entry name" value="HTH_CROC1"/>
    <property type="match status" value="1"/>
</dbReference>
<name>A0ABQ0RMX5_GLUNI</name>
<dbReference type="InterPro" id="IPR014710">
    <property type="entry name" value="RmlC-like_jellyroll"/>
</dbReference>
<dbReference type="InterPro" id="IPR013096">
    <property type="entry name" value="Cupin_2"/>
</dbReference>
<dbReference type="Proteomes" id="UP000316242">
    <property type="component" value="Unassembled WGS sequence"/>
</dbReference>
<dbReference type="InterPro" id="IPR001387">
    <property type="entry name" value="Cro/C1-type_HTH"/>
</dbReference>
<evidence type="ECO:0000313" key="3">
    <source>
        <dbReference type="EMBL" id="GEC13175.1"/>
    </source>
</evidence>
<reference evidence="3 4" key="1">
    <citation type="submission" date="2019-06" db="EMBL/GenBank/DDBJ databases">
        <title>Whole genome shotgun sequence of Glutamicibacter nicotianae NBRC 14234.</title>
        <authorList>
            <person name="Hosoyama A."/>
            <person name="Uohara A."/>
            <person name="Ohji S."/>
            <person name="Ichikawa N."/>
        </authorList>
    </citation>
    <scope>NUCLEOTIDE SEQUENCE [LARGE SCALE GENOMIC DNA]</scope>
    <source>
        <strain evidence="3 4">NBRC 14234</strain>
    </source>
</reference>
<keyword evidence="4" id="KW-1185">Reference proteome</keyword>
<dbReference type="InterPro" id="IPR010982">
    <property type="entry name" value="Lambda_DNA-bd_dom_sf"/>
</dbReference>
<dbReference type="Pfam" id="PF13560">
    <property type="entry name" value="HTH_31"/>
    <property type="match status" value="1"/>
</dbReference>
<dbReference type="Pfam" id="PF07883">
    <property type="entry name" value="Cupin_2"/>
    <property type="match status" value="1"/>
</dbReference>
<dbReference type="InterPro" id="IPR050807">
    <property type="entry name" value="TransReg_Diox_bact_type"/>
</dbReference>
<evidence type="ECO:0000256" key="1">
    <source>
        <dbReference type="ARBA" id="ARBA00023125"/>
    </source>
</evidence>
<dbReference type="EMBL" id="BJNE01000010">
    <property type="protein sequence ID" value="GEC13175.1"/>
    <property type="molecule type" value="Genomic_DNA"/>
</dbReference>
<comment type="caution">
    <text evidence="3">The sequence shown here is derived from an EMBL/GenBank/DDBJ whole genome shotgun (WGS) entry which is preliminary data.</text>
</comment>
<dbReference type="InterPro" id="IPR011051">
    <property type="entry name" value="RmlC_Cupin_sf"/>
</dbReference>
<evidence type="ECO:0000313" key="4">
    <source>
        <dbReference type="Proteomes" id="UP000316242"/>
    </source>
</evidence>
<dbReference type="SMART" id="SM00530">
    <property type="entry name" value="HTH_XRE"/>
    <property type="match status" value="1"/>
</dbReference>